<accession>A0ABP8Z7A7</accession>
<keyword evidence="1" id="KW-1133">Transmembrane helix</keyword>
<evidence type="ECO:0000256" key="1">
    <source>
        <dbReference type="SAM" id="Phobius"/>
    </source>
</evidence>
<keyword evidence="1" id="KW-0812">Transmembrane</keyword>
<protein>
    <recommendedName>
        <fullName evidence="4">SHOCT domain-containing protein</fullName>
    </recommendedName>
</protein>
<comment type="caution">
    <text evidence="2">The sequence shown here is derived from an EMBL/GenBank/DDBJ whole genome shotgun (WGS) entry which is preliminary data.</text>
</comment>
<dbReference type="EMBL" id="BAABIE010000007">
    <property type="protein sequence ID" value="GAA4748640.1"/>
    <property type="molecule type" value="Genomic_DNA"/>
</dbReference>
<gene>
    <name evidence="2" type="ORF">GCM10023217_18540</name>
</gene>
<reference evidence="3" key="1">
    <citation type="journal article" date="2019" name="Int. J. Syst. Evol. Microbiol.">
        <title>The Global Catalogue of Microorganisms (GCM) 10K type strain sequencing project: providing services to taxonomists for standard genome sequencing and annotation.</title>
        <authorList>
            <consortium name="The Broad Institute Genomics Platform"/>
            <consortium name="The Broad Institute Genome Sequencing Center for Infectious Disease"/>
            <person name="Wu L."/>
            <person name="Ma J."/>
        </authorList>
    </citation>
    <scope>NUCLEOTIDE SEQUENCE [LARGE SCALE GENOMIC DNA]</scope>
    <source>
        <strain evidence="3">JCM 18077</strain>
    </source>
</reference>
<evidence type="ECO:0008006" key="4">
    <source>
        <dbReference type="Google" id="ProtNLM"/>
    </source>
</evidence>
<sequence>MSSPLVPGWFDVLFMLVPLFIIAIIGFGVFVAVRNYRAAKRGGVDPFAVDTELKVRAMDSAALAPAAPSIEERLAELSRLHSSGLITDEELAQARMQALSGR</sequence>
<dbReference type="Proteomes" id="UP001500822">
    <property type="component" value="Unassembled WGS sequence"/>
</dbReference>
<proteinExistence type="predicted"/>
<evidence type="ECO:0000313" key="3">
    <source>
        <dbReference type="Proteomes" id="UP001500822"/>
    </source>
</evidence>
<evidence type="ECO:0000313" key="2">
    <source>
        <dbReference type="EMBL" id="GAA4748640.1"/>
    </source>
</evidence>
<organism evidence="2 3">
    <name type="scientific">Gordonia alkaliphila</name>
    <dbReference type="NCBI Taxonomy" id="1053547"/>
    <lineage>
        <taxon>Bacteria</taxon>
        <taxon>Bacillati</taxon>
        <taxon>Actinomycetota</taxon>
        <taxon>Actinomycetes</taxon>
        <taxon>Mycobacteriales</taxon>
        <taxon>Gordoniaceae</taxon>
        <taxon>Gordonia</taxon>
    </lineage>
</organism>
<keyword evidence="1" id="KW-0472">Membrane</keyword>
<dbReference type="RefSeq" id="WP_345313269.1">
    <property type="nucleotide sequence ID" value="NZ_BAABIE010000007.1"/>
</dbReference>
<keyword evidence="3" id="KW-1185">Reference proteome</keyword>
<name>A0ABP8Z7A7_9ACTN</name>
<feature type="transmembrane region" description="Helical" evidence="1">
    <location>
        <begin position="12"/>
        <end position="33"/>
    </location>
</feature>